<dbReference type="CDD" id="cd02035">
    <property type="entry name" value="ArsA"/>
    <property type="match status" value="1"/>
</dbReference>
<keyword evidence="3" id="KW-0067">ATP-binding</keyword>
<keyword evidence="2" id="KW-0547">Nucleotide-binding</keyword>
<comment type="caution">
    <text evidence="11">The sequence shown here is derived from an EMBL/GenBank/DDBJ whole genome shotgun (WGS) entry which is preliminary data.</text>
</comment>
<feature type="domain" description="ArsA HSP20-like" evidence="10">
    <location>
        <begin position="323"/>
        <end position="384"/>
    </location>
</feature>
<gene>
    <name evidence="11" type="ORF">EUA07_10105</name>
</gene>
<dbReference type="OrthoDB" id="9780677at2"/>
<evidence type="ECO:0000256" key="1">
    <source>
        <dbReference type="ARBA" id="ARBA00011040"/>
    </source>
</evidence>
<dbReference type="NCBIfam" id="TIGR00345">
    <property type="entry name" value="GET3_arsA_TRC40"/>
    <property type="match status" value="1"/>
</dbReference>
<name>A0A4Q2SBK6_9ACTN</name>
<dbReference type="Gene3D" id="2.60.40.790">
    <property type="match status" value="1"/>
</dbReference>
<dbReference type="Pfam" id="PF17886">
    <property type="entry name" value="ArsA_HSP20"/>
    <property type="match status" value="1"/>
</dbReference>
<dbReference type="SUPFAM" id="SSF52540">
    <property type="entry name" value="P-loop containing nucleoside triphosphate hydrolases"/>
    <property type="match status" value="1"/>
</dbReference>
<evidence type="ECO:0000256" key="5">
    <source>
        <dbReference type="ARBA" id="ARBA00022967"/>
    </source>
</evidence>
<dbReference type="Proteomes" id="UP000293291">
    <property type="component" value="Unassembled WGS sequence"/>
</dbReference>
<reference evidence="11 12" key="1">
    <citation type="submission" date="2019-01" db="EMBL/GenBank/DDBJ databases">
        <title>Novel species of Nocardioides.</title>
        <authorList>
            <person name="Liu Q."/>
            <person name="Xin Y.-H."/>
        </authorList>
    </citation>
    <scope>NUCLEOTIDE SEQUENCE [LARGE SCALE GENOMIC DNA]</scope>
    <source>
        <strain evidence="11 12">CGMCC 4.6875</strain>
    </source>
</reference>
<dbReference type="InterPro" id="IPR008978">
    <property type="entry name" value="HSP20-like_chaperone"/>
</dbReference>
<keyword evidence="5" id="KW-1278">Translocase</keyword>
<evidence type="ECO:0000256" key="3">
    <source>
        <dbReference type="ARBA" id="ARBA00022840"/>
    </source>
</evidence>
<dbReference type="InterPro" id="IPR040612">
    <property type="entry name" value="ArsA_HSP20-like"/>
</dbReference>
<keyword evidence="12" id="KW-1185">Reference proteome</keyword>
<evidence type="ECO:0000256" key="2">
    <source>
        <dbReference type="ARBA" id="ARBA00022741"/>
    </source>
</evidence>
<evidence type="ECO:0000313" key="11">
    <source>
        <dbReference type="EMBL" id="RYC01907.1"/>
    </source>
</evidence>
<accession>A0A4Q2SBK6</accession>
<dbReference type="GO" id="GO:0015446">
    <property type="term" value="F:ATPase-coupled arsenite transmembrane transporter activity"/>
    <property type="evidence" value="ECO:0007669"/>
    <property type="project" value="UniProtKB-EC"/>
</dbReference>
<dbReference type="AlphaFoldDB" id="A0A4Q2SBK6"/>
<dbReference type="Gene3D" id="3.40.50.300">
    <property type="entry name" value="P-loop containing nucleotide triphosphate hydrolases"/>
    <property type="match status" value="1"/>
</dbReference>
<keyword evidence="4" id="KW-0059">Arsenical resistance</keyword>
<evidence type="ECO:0000259" key="10">
    <source>
        <dbReference type="Pfam" id="PF17886"/>
    </source>
</evidence>
<dbReference type="InterPro" id="IPR016300">
    <property type="entry name" value="ATPase_ArsA/GET3"/>
</dbReference>
<dbReference type="FunFam" id="3.40.50.300:FF:001801">
    <property type="entry name" value="Putative arsenical pump-driving ATPase"/>
    <property type="match status" value="1"/>
</dbReference>
<organism evidence="11 12">
    <name type="scientific">Nocardioides ganghwensis</name>
    <dbReference type="NCBI Taxonomy" id="252230"/>
    <lineage>
        <taxon>Bacteria</taxon>
        <taxon>Bacillati</taxon>
        <taxon>Actinomycetota</taxon>
        <taxon>Actinomycetes</taxon>
        <taxon>Propionibacteriales</taxon>
        <taxon>Nocardioidaceae</taxon>
        <taxon>Nocardioides</taxon>
    </lineage>
</organism>
<evidence type="ECO:0000313" key="12">
    <source>
        <dbReference type="Proteomes" id="UP000293291"/>
    </source>
</evidence>
<evidence type="ECO:0000256" key="7">
    <source>
        <dbReference type="ARBA" id="ARBA00059736"/>
    </source>
</evidence>
<comment type="catalytic activity">
    <reaction evidence="6">
        <text>arsenite(in) + ATP + H2O = arsenite(out) + ADP + phosphate + H(+)</text>
        <dbReference type="Rhea" id="RHEA:11348"/>
        <dbReference type="ChEBI" id="CHEBI:15377"/>
        <dbReference type="ChEBI" id="CHEBI:15378"/>
        <dbReference type="ChEBI" id="CHEBI:29242"/>
        <dbReference type="ChEBI" id="CHEBI:30616"/>
        <dbReference type="ChEBI" id="CHEBI:43474"/>
        <dbReference type="ChEBI" id="CHEBI:456216"/>
        <dbReference type="EC" id="7.3.2.7"/>
    </reaction>
</comment>
<dbReference type="PANTHER" id="PTHR10803:SF3">
    <property type="entry name" value="ATPASE GET3"/>
    <property type="match status" value="1"/>
</dbReference>
<sequence length="403" mass="42852">MRILLFTGKGGVGKSTLAAATACASAAAGHKTLVLSTDAAHSLADALDVAATAEPTEAAPSLWVQHVDAQQRFERSWADIQGYLMSVLDVAGVDPVAAEELTVIPGAEEVLALLEVRAQARSGEWDVLVVDCAPTAETLRLLALPEALGWYMTRVLPVERRVVKALKPVLTRAAGVPMPEDSVFDAIERLHVELDDVRTVLTGPDTSIRLVLTPESVVLAEARRAYTFLTLFGYSVDAAVVNRVFPDGGADEWRATWVAAQRAVLEEAADSFAGLDLRTSVYRPTEPVGRAALLDLATDVYDGSDPLAKGSGAAGMSVRTTGSGRVLSVPLPLAAQDDVRLARKGDELVVSVASYRRLLTLPSGLARHRVAGARVHDGELQVRFTDPASTTTTQTTETPEETL</sequence>
<dbReference type="EC" id="7.3.2.7" evidence="8"/>
<protein>
    <recommendedName>
        <fullName evidence="8">arsenite-transporting ATPase</fullName>
        <ecNumber evidence="8">7.3.2.7</ecNumber>
    </recommendedName>
</protein>
<proteinExistence type="inferred from homology"/>
<dbReference type="InterPro" id="IPR025723">
    <property type="entry name" value="ArsA/GET3_ATPase-like"/>
</dbReference>
<dbReference type="Pfam" id="PF02374">
    <property type="entry name" value="ArsA_ATPase"/>
    <property type="match status" value="1"/>
</dbReference>
<evidence type="ECO:0000256" key="4">
    <source>
        <dbReference type="ARBA" id="ARBA00022849"/>
    </source>
</evidence>
<dbReference type="GO" id="GO:0016887">
    <property type="term" value="F:ATP hydrolysis activity"/>
    <property type="evidence" value="ECO:0007669"/>
    <property type="project" value="InterPro"/>
</dbReference>
<dbReference type="InterPro" id="IPR027417">
    <property type="entry name" value="P-loop_NTPase"/>
</dbReference>
<evidence type="ECO:0000259" key="9">
    <source>
        <dbReference type="Pfam" id="PF02374"/>
    </source>
</evidence>
<comment type="function">
    <text evidence="7">Anion-transporting ATPase. Catalyzes the extrusion of arsenite.</text>
</comment>
<dbReference type="PANTHER" id="PTHR10803">
    <property type="entry name" value="ARSENICAL PUMP-DRIVING ATPASE ARSENITE-TRANSLOCATING ATPASE"/>
    <property type="match status" value="1"/>
</dbReference>
<dbReference type="GO" id="GO:0005524">
    <property type="term" value="F:ATP binding"/>
    <property type="evidence" value="ECO:0007669"/>
    <property type="project" value="UniProtKB-KW"/>
</dbReference>
<evidence type="ECO:0000256" key="6">
    <source>
        <dbReference type="ARBA" id="ARBA00052296"/>
    </source>
</evidence>
<comment type="similarity">
    <text evidence="1">Belongs to the arsA ATPase family.</text>
</comment>
<dbReference type="RefSeq" id="WP_129455040.1">
    <property type="nucleotide sequence ID" value="NZ_JACXYX010000014.1"/>
</dbReference>
<dbReference type="EMBL" id="SDWU01000010">
    <property type="protein sequence ID" value="RYC01907.1"/>
    <property type="molecule type" value="Genomic_DNA"/>
</dbReference>
<evidence type="ECO:0000256" key="8">
    <source>
        <dbReference type="ARBA" id="ARBA00066752"/>
    </source>
</evidence>
<feature type="domain" description="ArsA/GET3 Anion-transporting ATPase-like" evidence="9">
    <location>
        <begin position="1"/>
        <end position="301"/>
    </location>
</feature>